<proteinExistence type="predicted"/>
<keyword evidence="1" id="KW-0378">Hydrolase</keyword>
<accession>A0A1M5S1E8</accession>
<dbReference type="STRING" id="1123281.SAMN02745180_00047"/>
<dbReference type="CDD" id="cd02696">
    <property type="entry name" value="MurNAc-LAA"/>
    <property type="match status" value="1"/>
</dbReference>
<keyword evidence="5" id="KW-1185">Reference proteome</keyword>
<organism evidence="4 5">
    <name type="scientific">Sporanaerobacter acetigenes DSM 13106</name>
    <dbReference type="NCBI Taxonomy" id="1123281"/>
    <lineage>
        <taxon>Bacteria</taxon>
        <taxon>Bacillati</taxon>
        <taxon>Bacillota</taxon>
        <taxon>Tissierellia</taxon>
        <taxon>Tissierellales</taxon>
        <taxon>Sporanaerobacteraceae</taxon>
        <taxon>Sporanaerobacter</taxon>
    </lineage>
</organism>
<evidence type="ECO:0000256" key="2">
    <source>
        <dbReference type="SAM" id="SignalP"/>
    </source>
</evidence>
<dbReference type="OrthoDB" id="9806267at2"/>
<sequence>MKKWGSILSLLIVLLLFNSFSIAAKNYSYTTVTIDGKKQSVSTVPVLVDGQAITSDVPPFIYKDYTMVPIRFVAESLGSEVNWNGKSKTVTINDSKKQIVLGINSSYVYINGQKQKLPNGVPSPKLVNTSNANYSRTMIPLRFVSETLGHNVKWDNEKRIAYIEKNKDIDKEIKETEINSIVVDSNSNIKISASSSFKYQATDLTNPSRIVVDIPDTKLNLKDGSKADEDGIVNISVGKAYVDKISASQFSTNPSITRIVINLNENAEYKIVPTNDGKTIEIGFTKLNKVENVKMETINGQEAIVIYNSFKPRTNTLKLSNPNRIVLDLLDSTVDLENQINYNYQLGIIKNVRVSQFSPDSLYKPDDKVVRVVFDIQDGINTSNVKISSDGNKIIIMPDKNSWEGLKYENNGNEKIFFIMAKNETGYTIDYDTFKRVMEINVPRENVNLTSGTINVNDNFVDRIVISDNSGNNKVEIYFKKSIEYAVLSKEVDSEIKIKFSRDTQIEPKERLIVIDPGHGGKDSGAISQNGYYEKNVTISIANKLNERLRELGYNTEMTRYDDTYLGLYERTDIANKINADIFVSIHSNAHNDKSISGLQTLYHPSKEEGDGSSYQLAKMIHEEVLKSTGLKDKRMVERPKLAVLRTSNMPAALIEVGFISNLEDEKLITDSAFQDKVVDGIIKGIERYFAEY</sequence>
<feature type="signal peptide" evidence="2">
    <location>
        <begin position="1"/>
        <end position="23"/>
    </location>
</feature>
<dbReference type="Pfam" id="PF07833">
    <property type="entry name" value="Cu_amine_oxidN1"/>
    <property type="match status" value="1"/>
</dbReference>
<dbReference type="InterPro" id="IPR012854">
    <property type="entry name" value="Cu_amine_oxidase-like_N"/>
</dbReference>
<keyword evidence="2" id="KW-0732">Signal</keyword>
<dbReference type="Gene3D" id="3.30.457.10">
    <property type="entry name" value="Copper amine oxidase-like, N-terminal domain"/>
    <property type="match status" value="1"/>
</dbReference>
<dbReference type="InterPro" id="IPR050695">
    <property type="entry name" value="N-acetylmuramoyl_amidase_3"/>
</dbReference>
<evidence type="ECO:0000313" key="4">
    <source>
        <dbReference type="EMBL" id="SHH32306.1"/>
    </source>
</evidence>
<evidence type="ECO:0000259" key="3">
    <source>
        <dbReference type="SMART" id="SM00646"/>
    </source>
</evidence>
<feature type="chain" id="PRO_5012748128" evidence="2">
    <location>
        <begin position="24"/>
        <end position="693"/>
    </location>
</feature>
<gene>
    <name evidence="4" type="ORF">SAMN02745180_00047</name>
</gene>
<dbReference type="PANTHER" id="PTHR30404">
    <property type="entry name" value="N-ACETYLMURAMOYL-L-ALANINE AMIDASE"/>
    <property type="match status" value="1"/>
</dbReference>
<dbReference type="Pfam" id="PF11741">
    <property type="entry name" value="AMIN"/>
    <property type="match status" value="2"/>
</dbReference>
<evidence type="ECO:0000313" key="5">
    <source>
        <dbReference type="Proteomes" id="UP000184389"/>
    </source>
</evidence>
<dbReference type="Pfam" id="PF01520">
    <property type="entry name" value="Amidase_3"/>
    <property type="match status" value="1"/>
</dbReference>
<dbReference type="InterPro" id="IPR021731">
    <property type="entry name" value="AMIN_dom"/>
</dbReference>
<dbReference type="Proteomes" id="UP000184389">
    <property type="component" value="Unassembled WGS sequence"/>
</dbReference>
<dbReference type="AlphaFoldDB" id="A0A1M5S1E8"/>
<name>A0A1M5S1E8_9FIRM</name>
<protein>
    <submittedName>
        <fullName evidence="4">N-acetylmuramoyl-L-alanine amidase</fullName>
    </submittedName>
</protein>
<dbReference type="GO" id="GO:0009253">
    <property type="term" value="P:peptidoglycan catabolic process"/>
    <property type="evidence" value="ECO:0007669"/>
    <property type="project" value="InterPro"/>
</dbReference>
<dbReference type="SUPFAM" id="SSF55383">
    <property type="entry name" value="Copper amine oxidase, domain N"/>
    <property type="match status" value="1"/>
</dbReference>
<dbReference type="RefSeq" id="WP_072742526.1">
    <property type="nucleotide sequence ID" value="NZ_FQXR01000002.1"/>
</dbReference>
<dbReference type="EMBL" id="FQXR01000002">
    <property type="protein sequence ID" value="SHH32306.1"/>
    <property type="molecule type" value="Genomic_DNA"/>
</dbReference>
<dbReference type="GO" id="GO:0008745">
    <property type="term" value="F:N-acetylmuramoyl-L-alanine amidase activity"/>
    <property type="evidence" value="ECO:0007669"/>
    <property type="project" value="InterPro"/>
</dbReference>
<dbReference type="InterPro" id="IPR036582">
    <property type="entry name" value="Mao_N_sf"/>
</dbReference>
<dbReference type="PANTHER" id="PTHR30404:SF0">
    <property type="entry name" value="N-ACETYLMURAMOYL-L-ALANINE AMIDASE AMIC"/>
    <property type="match status" value="1"/>
</dbReference>
<dbReference type="GO" id="GO:0030288">
    <property type="term" value="C:outer membrane-bounded periplasmic space"/>
    <property type="evidence" value="ECO:0007669"/>
    <property type="project" value="TreeGrafter"/>
</dbReference>
<dbReference type="SMART" id="SM00646">
    <property type="entry name" value="Ami_3"/>
    <property type="match status" value="1"/>
</dbReference>
<dbReference type="Gene3D" id="3.40.630.40">
    <property type="entry name" value="Zn-dependent exopeptidases"/>
    <property type="match status" value="1"/>
</dbReference>
<reference evidence="4 5" key="1">
    <citation type="submission" date="2016-11" db="EMBL/GenBank/DDBJ databases">
        <authorList>
            <person name="Jaros S."/>
            <person name="Januszkiewicz K."/>
            <person name="Wedrychowicz H."/>
        </authorList>
    </citation>
    <scope>NUCLEOTIDE SEQUENCE [LARGE SCALE GENOMIC DNA]</scope>
    <source>
        <strain evidence="4 5">DSM 13106</strain>
    </source>
</reference>
<feature type="domain" description="MurNAc-LAA" evidence="3">
    <location>
        <begin position="572"/>
        <end position="687"/>
    </location>
</feature>
<dbReference type="SUPFAM" id="SSF53187">
    <property type="entry name" value="Zn-dependent exopeptidases"/>
    <property type="match status" value="1"/>
</dbReference>
<evidence type="ECO:0000256" key="1">
    <source>
        <dbReference type="ARBA" id="ARBA00022801"/>
    </source>
</evidence>
<dbReference type="Gene3D" id="2.60.40.3500">
    <property type="match status" value="2"/>
</dbReference>
<dbReference type="InterPro" id="IPR002508">
    <property type="entry name" value="MurNAc-LAA_cat"/>
</dbReference>